<keyword evidence="3" id="KW-1185">Reference proteome</keyword>
<dbReference type="Proteomes" id="UP000005018">
    <property type="component" value="Chromosome 7"/>
</dbReference>
<feature type="compositionally biased region" description="Polar residues" evidence="1">
    <location>
        <begin position="153"/>
        <end position="184"/>
    </location>
</feature>
<protein>
    <submittedName>
        <fullName evidence="2">Uncharacterized protein</fullName>
    </submittedName>
</protein>
<dbReference type="HOGENOM" id="CLU_831536_0_0_1"/>
<feature type="region of interest" description="Disordered" evidence="1">
    <location>
        <begin position="1"/>
        <end position="47"/>
    </location>
</feature>
<organism evidence="2 3">
    <name type="scientific">Candida orthopsilosis (strain 90-125)</name>
    <name type="common">Yeast</name>
    <dbReference type="NCBI Taxonomy" id="1136231"/>
    <lineage>
        <taxon>Eukaryota</taxon>
        <taxon>Fungi</taxon>
        <taxon>Dikarya</taxon>
        <taxon>Ascomycota</taxon>
        <taxon>Saccharomycotina</taxon>
        <taxon>Pichiomycetes</taxon>
        <taxon>Debaryomycetaceae</taxon>
        <taxon>Candida/Lodderomyces clade</taxon>
        <taxon>Candida</taxon>
    </lineage>
</organism>
<dbReference type="EMBL" id="HE681725">
    <property type="protein sequence ID" value="CCG25018.1"/>
    <property type="molecule type" value="Genomic_DNA"/>
</dbReference>
<evidence type="ECO:0000313" key="2">
    <source>
        <dbReference type="EMBL" id="CCG25018.1"/>
    </source>
</evidence>
<accession>H8XA41</accession>
<feature type="compositionally biased region" description="Low complexity" evidence="1">
    <location>
        <begin position="13"/>
        <end position="47"/>
    </location>
</feature>
<dbReference type="GeneID" id="14542203"/>
<evidence type="ECO:0000256" key="1">
    <source>
        <dbReference type="SAM" id="MobiDB-lite"/>
    </source>
</evidence>
<proteinExistence type="predicted"/>
<dbReference type="RefSeq" id="XP_003871143.1">
    <property type="nucleotide sequence ID" value="XM_003871094.1"/>
</dbReference>
<dbReference type="OrthoDB" id="4026530at2759"/>
<feature type="region of interest" description="Disordered" evidence="1">
    <location>
        <begin position="99"/>
        <end position="184"/>
    </location>
</feature>
<evidence type="ECO:0000313" key="3">
    <source>
        <dbReference type="Proteomes" id="UP000005018"/>
    </source>
</evidence>
<reference evidence="2 3" key="1">
    <citation type="journal article" date="2012" name="PLoS ONE">
        <title>Sequence and analysis of the genome of the pathogenic yeast Candida orthopsilosis.</title>
        <authorList>
            <person name="Riccombeni A."/>
            <person name="Vidanes G."/>
            <person name="Proux-Wera E."/>
            <person name="Wolfe K.H."/>
            <person name="Butler G."/>
        </authorList>
    </citation>
    <scope>NUCLEOTIDE SEQUENCE [LARGE SCALE GENOMIC DNA]</scope>
    <source>
        <strain evidence="2 3">Co 90-125</strain>
    </source>
</reference>
<dbReference type="AlphaFoldDB" id="H8XA41"/>
<dbReference type="KEGG" id="cot:CORT_0G03420"/>
<gene>
    <name evidence="2" type="ORF">CORT_0G03420</name>
</gene>
<name>H8XA41_CANO9</name>
<sequence length="334" mass="36663">MPQNMKSLFKPKTNNSSSVTASTSIAKGSGFTSTSTPTSTPTTTITTTDDFTSLYPTISSTSSTSVIVHSNKSHASSNNKANANSSTSLSQHCYIKNGQLQRSSSGSSSSGKTGKQSRPKFPTRTSSFLTRLKSTAKRIRSNDSATTSTSSSWCKTNKTLSASKPTEQSLYESQQKQPVGTTSTEPTAAIEATFDIDEASSTVSSAPSSILSNIAQTSYDAFTTSNKTQDQAHNYSIDIGVYADYDDNDEMESIISFDSMLGSNEIELEDEDITYITPLNYNYMYDNNNNEEGDQFDYKFDYTNGEQDNEEDSFVNDRELERRELRLELLKNFS</sequence>
<feature type="compositionally biased region" description="Polar residues" evidence="1">
    <location>
        <begin position="123"/>
        <end position="133"/>
    </location>
</feature>